<protein>
    <submittedName>
        <fullName evidence="2">Uncharacterized protein</fullName>
    </submittedName>
</protein>
<evidence type="ECO:0000256" key="1">
    <source>
        <dbReference type="SAM" id="MobiDB-lite"/>
    </source>
</evidence>
<gene>
    <name evidence="2" type="ORF">T02_6684</name>
</gene>
<accession>A0A0V1LVE0</accession>
<sequence length="233" mass="24811">MTDVRLSGIRQWTVWFCEHGCTLVSGIVNSGLGSVFSDSISLLLRCASTVHYYCVGSIFRAPGSIDPRTTAGAGHHTEPFLTPSPIARRLDSDLPGIVLVVGEPGDFSCGSTDLNDPAHSVLTWELLDHHPQWAACSGTGESRRFSTCSVLAAWRGSCFSNGATISPSVIDDSAIDSPTGERRDPSDASQGHSSRPPGGPSGDLRTCRDKGQGASVEMCLYFAKNRLELSIVQ</sequence>
<dbReference type="EMBL" id="JYDW01000001">
    <property type="protein sequence ID" value="KRZ63497.1"/>
    <property type="molecule type" value="Genomic_DNA"/>
</dbReference>
<name>A0A0V1LVE0_9BILA</name>
<organism evidence="2 3">
    <name type="scientific">Trichinella nativa</name>
    <dbReference type="NCBI Taxonomy" id="6335"/>
    <lineage>
        <taxon>Eukaryota</taxon>
        <taxon>Metazoa</taxon>
        <taxon>Ecdysozoa</taxon>
        <taxon>Nematoda</taxon>
        <taxon>Enoplea</taxon>
        <taxon>Dorylaimia</taxon>
        <taxon>Trichinellida</taxon>
        <taxon>Trichinellidae</taxon>
        <taxon>Trichinella</taxon>
    </lineage>
</organism>
<feature type="region of interest" description="Disordered" evidence="1">
    <location>
        <begin position="169"/>
        <end position="209"/>
    </location>
</feature>
<evidence type="ECO:0000313" key="3">
    <source>
        <dbReference type="Proteomes" id="UP000054721"/>
    </source>
</evidence>
<dbReference type="Proteomes" id="UP000054721">
    <property type="component" value="Unassembled WGS sequence"/>
</dbReference>
<keyword evidence="3" id="KW-1185">Reference proteome</keyword>
<comment type="caution">
    <text evidence="2">The sequence shown here is derived from an EMBL/GenBank/DDBJ whole genome shotgun (WGS) entry which is preliminary data.</text>
</comment>
<dbReference type="OrthoDB" id="10394537at2759"/>
<dbReference type="AlphaFoldDB" id="A0A0V1LVE0"/>
<reference evidence="2 3" key="1">
    <citation type="submission" date="2015-05" db="EMBL/GenBank/DDBJ databases">
        <title>Evolution of Trichinella species and genotypes.</title>
        <authorList>
            <person name="Korhonen P.K."/>
            <person name="Edoardo P."/>
            <person name="Giuseppe L.R."/>
            <person name="Gasser R.B."/>
        </authorList>
    </citation>
    <scope>NUCLEOTIDE SEQUENCE [LARGE SCALE GENOMIC DNA]</scope>
    <source>
        <strain evidence="2">ISS10</strain>
    </source>
</reference>
<evidence type="ECO:0000313" key="2">
    <source>
        <dbReference type="EMBL" id="KRZ63497.1"/>
    </source>
</evidence>
<proteinExistence type="predicted"/>